<reference evidence="2" key="1">
    <citation type="submission" date="2020-08" db="EMBL/GenBank/DDBJ databases">
        <title>Multicomponent nature underlies the extraordinary mechanical properties of spider dragline silk.</title>
        <authorList>
            <person name="Kono N."/>
            <person name="Nakamura H."/>
            <person name="Mori M."/>
            <person name="Yoshida Y."/>
            <person name="Ohtoshi R."/>
            <person name="Malay A.D."/>
            <person name="Moran D.A.P."/>
            <person name="Tomita M."/>
            <person name="Numata K."/>
            <person name="Arakawa K."/>
        </authorList>
    </citation>
    <scope>NUCLEOTIDE SEQUENCE</scope>
</reference>
<evidence type="ECO:0000313" key="3">
    <source>
        <dbReference type="Proteomes" id="UP000887159"/>
    </source>
</evidence>
<dbReference type="PANTHER" id="PTHR45749:SF35">
    <property type="entry name" value="AC-LIKE TRANSPOSASE-RELATED"/>
    <property type="match status" value="1"/>
</dbReference>
<dbReference type="Pfam" id="PF05699">
    <property type="entry name" value="Dimer_Tnp_hAT"/>
    <property type="match status" value="1"/>
</dbReference>
<evidence type="ECO:0000259" key="1">
    <source>
        <dbReference type="Pfam" id="PF05699"/>
    </source>
</evidence>
<dbReference type="PANTHER" id="PTHR45749">
    <property type="match status" value="1"/>
</dbReference>
<gene>
    <name evidence="2" type="primary">TcasGA2_TC001848</name>
    <name evidence="2" type="ORF">TNCV_1503701</name>
</gene>
<organism evidence="2 3">
    <name type="scientific">Trichonephila clavipes</name>
    <name type="common">Golden silk orbweaver</name>
    <name type="synonym">Nephila clavipes</name>
    <dbReference type="NCBI Taxonomy" id="2585209"/>
    <lineage>
        <taxon>Eukaryota</taxon>
        <taxon>Metazoa</taxon>
        <taxon>Ecdysozoa</taxon>
        <taxon>Arthropoda</taxon>
        <taxon>Chelicerata</taxon>
        <taxon>Arachnida</taxon>
        <taxon>Araneae</taxon>
        <taxon>Araneomorphae</taxon>
        <taxon>Entelegynae</taxon>
        <taxon>Araneoidea</taxon>
        <taxon>Nephilidae</taxon>
        <taxon>Trichonephila</taxon>
    </lineage>
</organism>
<proteinExistence type="predicted"/>
<protein>
    <submittedName>
        <fullName evidence="2">Dimer_Tnp_hAT domain-containing protein</fullName>
    </submittedName>
</protein>
<dbReference type="EMBL" id="BMAU01021203">
    <property type="protein sequence ID" value="GFX98794.1"/>
    <property type="molecule type" value="Genomic_DNA"/>
</dbReference>
<evidence type="ECO:0000313" key="2">
    <source>
        <dbReference type="EMBL" id="GFX98794.1"/>
    </source>
</evidence>
<dbReference type="GO" id="GO:0046983">
    <property type="term" value="F:protein dimerization activity"/>
    <property type="evidence" value="ECO:0007669"/>
    <property type="project" value="InterPro"/>
</dbReference>
<sequence length="104" mass="11533">MDLADEIVAVLALLNKKECPIEILKFISNLDFAPNLGIVLRILLTLPINVAGGERSFSKLKLIKKILRSTATEVLLSYLTTIAIEHELAEKINVKDSMKQSSQN</sequence>
<dbReference type="AlphaFoldDB" id="A0A8X6RU08"/>
<accession>A0A8X6RU08</accession>
<dbReference type="Proteomes" id="UP000887159">
    <property type="component" value="Unassembled WGS sequence"/>
</dbReference>
<dbReference type="InterPro" id="IPR008906">
    <property type="entry name" value="HATC_C_dom"/>
</dbReference>
<name>A0A8X6RU08_TRICX</name>
<feature type="domain" description="HAT C-terminal dimerisation" evidence="1">
    <location>
        <begin position="20"/>
        <end position="74"/>
    </location>
</feature>
<comment type="caution">
    <text evidence="2">The sequence shown here is derived from an EMBL/GenBank/DDBJ whole genome shotgun (WGS) entry which is preliminary data.</text>
</comment>
<keyword evidence="3" id="KW-1185">Reference proteome</keyword>